<dbReference type="InterPro" id="IPR042178">
    <property type="entry name" value="Serpin_sf_1"/>
</dbReference>
<reference evidence="2" key="1">
    <citation type="submission" date="2021-02" db="EMBL/GenBank/DDBJ databases">
        <authorList>
            <person name="Nowell W R."/>
        </authorList>
    </citation>
    <scope>NUCLEOTIDE SEQUENCE</scope>
</reference>
<dbReference type="InterPro" id="IPR036186">
    <property type="entry name" value="Serpin_sf"/>
</dbReference>
<accession>A0A813MPW1</accession>
<dbReference type="Gene3D" id="2.30.39.10">
    <property type="entry name" value="Alpha-1-antitrypsin, domain 1"/>
    <property type="match status" value="1"/>
</dbReference>
<evidence type="ECO:0000313" key="3">
    <source>
        <dbReference type="Proteomes" id="UP000663870"/>
    </source>
</evidence>
<dbReference type="PROSITE" id="PS00284">
    <property type="entry name" value="SERPIN"/>
    <property type="match status" value="1"/>
</dbReference>
<feature type="domain" description="Serpin" evidence="1">
    <location>
        <begin position="75"/>
        <end position="339"/>
    </location>
</feature>
<name>A0A813MPW1_9BILA</name>
<evidence type="ECO:0000313" key="2">
    <source>
        <dbReference type="EMBL" id="CAF0727427.1"/>
    </source>
</evidence>
<dbReference type="SUPFAM" id="SSF56574">
    <property type="entry name" value="Serpins"/>
    <property type="match status" value="1"/>
</dbReference>
<sequence>MIENNDNILEFPLRLSKICLLSIRDDNTFISPIAIEAAFHALSFNNKRLKNNFNKKIPFDFHNYFILNQDSIQIFHENLNEETIKYFNTEFQIHNLNDIEQRKFLLNQIIKHLTDQSLISILPSQKILEQIIVEPMTLLSCCSFVFRPFKIEHWKQLWSLKFHSNIHLSIETEFYYTKGFFHVAFHDTFHKIEIPGQVFNGIQMKLIILLPQCSSDLIHLYANIKEYLTLPVSSAYIAVCIPNISMDIHINLIESLKFFNDLYNKNHLGELNQEIHLSAAHSIGHFALDMSTDKIKQSSSNCLHSIDLSPTTPWVFFANRPFLFLITYDDYYLLIGQMLGPKIRQETKKFSSKIKR</sequence>
<organism evidence="2 3">
    <name type="scientific">Rotaria sordida</name>
    <dbReference type="NCBI Taxonomy" id="392033"/>
    <lineage>
        <taxon>Eukaryota</taxon>
        <taxon>Metazoa</taxon>
        <taxon>Spiralia</taxon>
        <taxon>Gnathifera</taxon>
        <taxon>Rotifera</taxon>
        <taxon>Eurotatoria</taxon>
        <taxon>Bdelloidea</taxon>
        <taxon>Philodinida</taxon>
        <taxon>Philodinidae</taxon>
        <taxon>Rotaria</taxon>
    </lineage>
</organism>
<protein>
    <recommendedName>
        <fullName evidence="1">Serpin domain-containing protein</fullName>
    </recommendedName>
</protein>
<comment type="caution">
    <text evidence="2">The sequence shown here is derived from an EMBL/GenBank/DDBJ whole genome shotgun (WGS) entry which is preliminary data.</text>
</comment>
<evidence type="ECO:0000259" key="1">
    <source>
        <dbReference type="Pfam" id="PF00079"/>
    </source>
</evidence>
<dbReference type="AlphaFoldDB" id="A0A813MPW1"/>
<dbReference type="EMBL" id="CAJNOL010000003">
    <property type="protein sequence ID" value="CAF0727427.1"/>
    <property type="molecule type" value="Genomic_DNA"/>
</dbReference>
<keyword evidence="3" id="KW-1185">Reference proteome</keyword>
<gene>
    <name evidence="2" type="ORF">JXQ802_LOCUS234</name>
</gene>
<dbReference type="InterPro" id="IPR023796">
    <property type="entry name" value="Serpin_dom"/>
</dbReference>
<dbReference type="Proteomes" id="UP000663870">
    <property type="component" value="Unassembled WGS sequence"/>
</dbReference>
<dbReference type="Gene3D" id="3.30.497.10">
    <property type="entry name" value="Antithrombin, subunit I, domain 2"/>
    <property type="match status" value="1"/>
</dbReference>
<proteinExistence type="predicted"/>
<dbReference type="Pfam" id="PF00079">
    <property type="entry name" value="Serpin"/>
    <property type="match status" value="1"/>
</dbReference>
<dbReference type="InterPro" id="IPR023795">
    <property type="entry name" value="Serpin_CS"/>
</dbReference>
<dbReference type="InterPro" id="IPR042185">
    <property type="entry name" value="Serpin_sf_2"/>
</dbReference>